<evidence type="ECO:0000256" key="13">
    <source>
        <dbReference type="ARBA" id="ARBA00022741"/>
    </source>
</evidence>
<evidence type="ECO:0000256" key="4">
    <source>
        <dbReference type="ARBA" id="ARBA00004669"/>
    </source>
</evidence>
<protein>
    <recommendedName>
        <fullName evidence="7 17">Hypoxanthine phosphoribosyltransferase</fullName>
        <ecNumber evidence="6 17">2.4.2.8</ecNumber>
    </recommendedName>
</protein>
<comment type="subcellular location">
    <subcellularLocation>
        <location evidence="3 17">Cytoplasm</location>
    </subcellularLocation>
</comment>
<dbReference type="AlphaFoldDB" id="A0A0H5BWJ8"/>
<dbReference type="GO" id="GO:0006166">
    <property type="term" value="P:purine ribonucleoside salvage"/>
    <property type="evidence" value="ECO:0007669"/>
    <property type="project" value="UniProtKB-KW"/>
</dbReference>
<keyword evidence="14 17" id="KW-0460">Magnesium</keyword>
<dbReference type="GO" id="GO:0052657">
    <property type="term" value="F:guanine phosphoribosyltransferase activity"/>
    <property type="evidence" value="ECO:0007669"/>
    <property type="project" value="RHEA"/>
</dbReference>
<evidence type="ECO:0000256" key="1">
    <source>
        <dbReference type="ARBA" id="ARBA00001946"/>
    </source>
</evidence>
<dbReference type="InterPro" id="IPR005904">
    <property type="entry name" value="Hxn_phspho_trans"/>
</dbReference>
<dbReference type="InterPro" id="IPR050408">
    <property type="entry name" value="HGPRT"/>
</dbReference>
<dbReference type="STRING" id="1594731.WEOB_144"/>
<dbReference type="Pfam" id="PF00156">
    <property type="entry name" value="Pribosyltran"/>
    <property type="match status" value="1"/>
</dbReference>
<feature type="domain" description="Phosphoribosyltransferase" evidence="18">
    <location>
        <begin position="12"/>
        <end position="164"/>
    </location>
</feature>
<dbReference type="RefSeq" id="WP_281263995.1">
    <property type="nucleotide sequence ID" value="NZ_LN774881.1"/>
</dbReference>
<comment type="function">
    <text evidence="2">Purine salvage pathway enzyme which catalyzes the transfer of the ribosyl-5-phosphate group from 5-phospho-alpha-D-ribose 1-diphosphate (PRPP) to the N9 position of hypoxanthine to yield IMP (inosine 5'-monophosphate). To a lesser extent, can also act on guanine leading to GMP, but shows a highly less efficient activity with xanthine.</text>
</comment>
<evidence type="ECO:0000256" key="5">
    <source>
        <dbReference type="ARBA" id="ARBA00008391"/>
    </source>
</evidence>
<dbReference type="GO" id="GO:0005829">
    <property type="term" value="C:cytosol"/>
    <property type="evidence" value="ECO:0007669"/>
    <property type="project" value="TreeGrafter"/>
</dbReference>
<dbReference type="GO" id="GO:0046100">
    <property type="term" value="P:hypoxanthine metabolic process"/>
    <property type="evidence" value="ECO:0007669"/>
    <property type="project" value="TreeGrafter"/>
</dbReference>
<name>A0A0H5BWJ8_9ENTR</name>
<organism evidence="19 20">
    <name type="scientific">Candidatus Westeberhardia cardiocondylae</name>
    <dbReference type="NCBI Taxonomy" id="1594731"/>
    <lineage>
        <taxon>Bacteria</taxon>
        <taxon>Pseudomonadati</taxon>
        <taxon>Pseudomonadota</taxon>
        <taxon>Gammaproteobacteria</taxon>
        <taxon>Enterobacterales</taxon>
        <taxon>Enterobacteriaceae</taxon>
        <taxon>ant endosymbionts</taxon>
        <taxon>Candidatus Westeberhardia</taxon>
    </lineage>
</organism>
<evidence type="ECO:0000313" key="20">
    <source>
        <dbReference type="Proteomes" id="UP000242753"/>
    </source>
</evidence>
<keyword evidence="13 17" id="KW-0547">Nucleotide-binding</keyword>
<dbReference type="PATRIC" id="fig|1594731.3.peg.133"/>
<evidence type="ECO:0000256" key="9">
    <source>
        <dbReference type="ARBA" id="ARBA00022676"/>
    </source>
</evidence>
<evidence type="ECO:0000256" key="14">
    <source>
        <dbReference type="ARBA" id="ARBA00022842"/>
    </source>
</evidence>
<dbReference type="PANTHER" id="PTHR43340:SF1">
    <property type="entry name" value="HYPOXANTHINE PHOSPHORIBOSYLTRANSFERASE"/>
    <property type="match status" value="1"/>
</dbReference>
<comment type="pathway">
    <text evidence="4 17">Purine metabolism; IMP biosynthesis via salvage pathway; IMP from hypoxanthine: step 1/1.</text>
</comment>
<evidence type="ECO:0000256" key="7">
    <source>
        <dbReference type="ARBA" id="ARBA00014105"/>
    </source>
</evidence>
<dbReference type="Gene3D" id="3.40.50.2020">
    <property type="match status" value="1"/>
</dbReference>
<dbReference type="FunFam" id="3.40.50.2020:FF:000006">
    <property type="entry name" value="Hypoxanthine phosphoribosyltransferase"/>
    <property type="match status" value="1"/>
</dbReference>
<evidence type="ECO:0000256" key="11">
    <source>
        <dbReference type="ARBA" id="ARBA00022723"/>
    </source>
</evidence>
<dbReference type="GO" id="GO:0000287">
    <property type="term" value="F:magnesium ion binding"/>
    <property type="evidence" value="ECO:0007669"/>
    <property type="project" value="TreeGrafter"/>
</dbReference>
<evidence type="ECO:0000256" key="3">
    <source>
        <dbReference type="ARBA" id="ARBA00004496"/>
    </source>
</evidence>
<dbReference type="UniPathway" id="UPA00591">
    <property type="reaction ID" value="UER00648"/>
</dbReference>
<dbReference type="GO" id="GO:0004422">
    <property type="term" value="F:hypoxanthine phosphoribosyltransferase activity"/>
    <property type="evidence" value="ECO:0007669"/>
    <property type="project" value="InterPro"/>
</dbReference>
<dbReference type="NCBIfam" id="TIGR01203">
    <property type="entry name" value="HGPRTase"/>
    <property type="match status" value="1"/>
</dbReference>
<evidence type="ECO:0000256" key="16">
    <source>
        <dbReference type="ARBA" id="ARBA00049402"/>
    </source>
</evidence>
<dbReference type="GO" id="GO:0032264">
    <property type="term" value="P:IMP salvage"/>
    <property type="evidence" value="ECO:0007669"/>
    <property type="project" value="UniProtKB-UniPathway"/>
</dbReference>
<dbReference type="SUPFAM" id="SSF53271">
    <property type="entry name" value="PRTase-like"/>
    <property type="match status" value="1"/>
</dbReference>
<keyword evidence="12 17" id="KW-0660">Purine salvage</keyword>
<dbReference type="GO" id="GO:0006178">
    <property type="term" value="P:guanine salvage"/>
    <property type="evidence" value="ECO:0007669"/>
    <property type="project" value="TreeGrafter"/>
</dbReference>
<evidence type="ECO:0000256" key="6">
    <source>
        <dbReference type="ARBA" id="ARBA00011895"/>
    </source>
</evidence>
<reference evidence="20" key="1">
    <citation type="submission" date="2015-01" db="EMBL/GenBank/DDBJ databases">
        <authorList>
            <person name="Manzano-Marin A."/>
            <person name="Manzano-Marin A."/>
        </authorList>
    </citation>
    <scope>NUCLEOTIDE SEQUENCE [LARGE SCALE GENOMIC DNA]</scope>
    <source>
        <strain evidence="20">obscurior</strain>
    </source>
</reference>
<dbReference type="EMBL" id="LN774881">
    <property type="protein sequence ID" value="CEN32097.1"/>
    <property type="molecule type" value="Genomic_DNA"/>
</dbReference>
<keyword evidence="10 17" id="KW-0808">Transferase</keyword>
<evidence type="ECO:0000256" key="15">
    <source>
        <dbReference type="ARBA" id="ARBA00048811"/>
    </source>
</evidence>
<evidence type="ECO:0000256" key="17">
    <source>
        <dbReference type="RuleBase" id="RU364099"/>
    </source>
</evidence>
<evidence type="ECO:0000256" key="12">
    <source>
        <dbReference type="ARBA" id="ARBA00022726"/>
    </source>
</evidence>
<sequence length="180" mass="20965">MNLRKKYNIKILFSKEKIARRIKELGKSISEYYHNSHETIILIGLLKGSFIFIADLCRAITLPHKIDFIITSSYGNSIHSNKNIKILKNLEENIYKKHVLIIEDIIDSGNTLNQIQNILLLHKPKSLSICTLLDKPKRRETNIFVQWTGFTISDEFVVGYGIDYAQYYRHLPYLGKIIKI</sequence>
<dbReference type="InterPro" id="IPR029057">
    <property type="entry name" value="PRTase-like"/>
</dbReference>
<comment type="catalytic activity">
    <reaction evidence="16">
        <text>IMP + diphosphate = hypoxanthine + 5-phospho-alpha-D-ribose 1-diphosphate</text>
        <dbReference type="Rhea" id="RHEA:17973"/>
        <dbReference type="ChEBI" id="CHEBI:17368"/>
        <dbReference type="ChEBI" id="CHEBI:33019"/>
        <dbReference type="ChEBI" id="CHEBI:58017"/>
        <dbReference type="ChEBI" id="CHEBI:58053"/>
        <dbReference type="EC" id="2.4.2.8"/>
    </reaction>
    <physiologicalReaction direction="right-to-left" evidence="16">
        <dbReference type="Rhea" id="RHEA:17975"/>
    </physiologicalReaction>
</comment>
<keyword evidence="8 17" id="KW-0963">Cytoplasm</keyword>
<accession>A0A0H5BWJ8</accession>
<evidence type="ECO:0000256" key="10">
    <source>
        <dbReference type="ARBA" id="ARBA00022679"/>
    </source>
</evidence>
<keyword evidence="9 17" id="KW-0328">Glycosyltransferase</keyword>
<dbReference type="EC" id="2.4.2.8" evidence="6 17"/>
<keyword evidence="11 17" id="KW-0479">Metal-binding</keyword>
<proteinExistence type="inferred from homology"/>
<dbReference type="KEGG" id="wca:WEOB_144"/>
<gene>
    <name evidence="19" type="primary">hpt</name>
    <name evidence="19" type="ORF">WEOB_144</name>
</gene>
<dbReference type="InterPro" id="IPR000836">
    <property type="entry name" value="PRTase_dom"/>
</dbReference>
<comment type="cofactor">
    <cofactor evidence="1 17">
        <name>Mg(2+)</name>
        <dbReference type="ChEBI" id="CHEBI:18420"/>
    </cofactor>
</comment>
<evidence type="ECO:0000259" key="18">
    <source>
        <dbReference type="Pfam" id="PF00156"/>
    </source>
</evidence>
<dbReference type="GO" id="GO:0000166">
    <property type="term" value="F:nucleotide binding"/>
    <property type="evidence" value="ECO:0007669"/>
    <property type="project" value="UniProtKB-KW"/>
</dbReference>
<evidence type="ECO:0000256" key="2">
    <source>
        <dbReference type="ARBA" id="ARBA00003637"/>
    </source>
</evidence>
<keyword evidence="20" id="KW-1185">Reference proteome</keyword>
<dbReference type="Proteomes" id="UP000242753">
    <property type="component" value="Chromosome I"/>
</dbReference>
<dbReference type="GO" id="GO:0032263">
    <property type="term" value="P:GMP salvage"/>
    <property type="evidence" value="ECO:0007669"/>
    <property type="project" value="TreeGrafter"/>
</dbReference>
<comment type="similarity">
    <text evidence="5 17">Belongs to the purine/pyrimidine phosphoribosyltransferase family.</text>
</comment>
<dbReference type="PANTHER" id="PTHR43340">
    <property type="entry name" value="HYPOXANTHINE-GUANINE PHOSPHORIBOSYLTRANSFERASE"/>
    <property type="match status" value="1"/>
</dbReference>
<dbReference type="CDD" id="cd06223">
    <property type="entry name" value="PRTases_typeI"/>
    <property type="match status" value="1"/>
</dbReference>
<evidence type="ECO:0000313" key="19">
    <source>
        <dbReference type="EMBL" id="CEN32097.1"/>
    </source>
</evidence>
<evidence type="ECO:0000256" key="8">
    <source>
        <dbReference type="ARBA" id="ARBA00022490"/>
    </source>
</evidence>
<comment type="catalytic activity">
    <reaction evidence="15">
        <text>GMP + diphosphate = guanine + 5-phospho-alpha-D-ribose 1-diphosphate</text>
        <dbReference type="Rhea" id="RHEA:25424"/>
        <dbReference type="ChEBI" id="CHEBI:16235"/>
        <dbReference type="ChEBI" id="CHEBI:33019"/>
        <dbReference type="ChEBI" id="CHEBI:58017"/>
        <dbReference type="ChEBI" id="CHEBI:58115"/>
        <dbReference type="EC" id="2.4.2.8"/>
    </reaction>
    <physiologicalReaction direction="right-to-left" evidence="15">
        <dbReference type="Rhea" id="RHEA:25426"/>
    </physiologicalReaction>
</comment>